<feature type="compositionally biased region" description="Basic residues" evidence="1">
    <location>
        <begin position="57"/>
        <end position="68"/>
    </location>
</feature>
<dbReference type="Proteomes" id="UP000807469">
    <property type="component" value="Unassembled WGS sequence"/>
</dbReference>
<feature type="region of interest" description="Disordered" evidence="1">
    <location>
        <begin position="38"/>
        <end position="68"/>
    </location>
</feature>
<protein>
    <submittedName>
        <fullName evidence="2">Uncharacterized protein</fullName>
    </submittedName>
</protein>
<accession>A0A9P5Z6B1</accession>
<evidence type="ECO:0000313" key="2">
    <source>
        <dbReference type="EMBL" id="KAF9481894.1"/>
    </source>
</evidence>
<dbReference type="AlphaFoldDB" id="A0A9P5Z6B1"/>
<proteinExistence type="predicted"/>
<evidence type="ECO:0000313" key="3">
    <source>
        <dbReference type="Proteomes" id="UP000807469"/>
    </source>
</evidence>
<feature type="compositionally biased region" description="Polar residues" evidence="1">
    <location>
        <begin position="38"/>
        <end position="50"/>
    </location>
</feature>
<comment type="caution">
    <text evidence="2">The sequence shown here is derived from an EMBL/GenBank/DDBJ whole genome shotgun (WGS) entry which is preliminary data.</text>
</comment>
<name>A0A9P5Z6B1_9AGAR</name>
<keyword evidence="3" id="KW-1185">Reference proteome</keyword>
<reference evidence="2" key="1">
    <citation type="submission" date="2020-11" db="EMBL/GenBank/DDBJ databases">
        <authorList>
            <consortium name="DOE Joint Genome Institute"/>
            <person name="Ahrendt S."/>
            <person name="Riley R."/>
            <person name="Andreopoulos W."/>
            <person name="Labutti K."/>
            <person name="Pangilinan J."/>
            <person name="Ruiz-Duenas F.J."/>
            <person name="Barrasa J.M."/>
            <person name="Sanchez-Garcia M."/>
            <person name="Camarero S."/>
            <person name="Miyauchi S."/>
            <person name="Serrano A."/>
            <person name="Linde D."/>
            <person name="Babiker R."/>
            <person name="Drula E."/>
            <person name="Ayuso-Fernandez I."/>
            <person name="Pacheco R."/>
            <person name="Padilla G."/>
            <person name="Ferreira P."/>
            <person name="Barriuso J."/>
            <person name="Kellner H."/>
            <person name="Castanera R."/>
            <person name="Alfaro M."/>
            <person name="Ramirez L."/>
            <person name="Pisabarro A.G."/>
            <person name="Kuo A."/>
            <person name="Tritt A."/>
            <person name="Lipzen A."/>
            <person name="He G."/>
            <person name="Yan M."/>
            <person name="Ng V."/>
            <person name="Cullen D."/>
            <person name="Martin F."/>
            <person name="Rosso M.-N."/>
            <person name="Henrissat B."/>
            <person name="Hibbett D."/>
            <person name="Martinez A.T."/>
            <person name="Grigoriev I.V."/>
        </authorList>
    </citation>
    <scope>NUCLEOTIDE SEQUENCE</scope>
    <source>
        <strain evidence="2">CIRM-BRFM 674</strain>
    </source>
</reference>
<gene>
    <name evidence="2" type="ORF">BDN70DRAFT_875690</name>
</gene>
<dbReference type="EMBL" id="MU155172">
    <property type="protein sequence ID" value="KAF9481894.1"/>
    <property type="molecule type" value="Genomic_DNA"/>
</dbReference>
<evidence type="ECO:0000256" key="1">
    <source>
        <dbReference type="SAM" id="MobiDB-lite"/>
    </source>
</evidence>
<organism evidence="2 3">
    <name type="scientific">Pholiota conissans</name>
    <dbReference type="NCBI Taxonomy" id="109636"/>
    <lineage>
        <taxon>Eukaryota</taxon>
        <taxon>Fungi</taxon>
        <taxon>Dikarya</taxon>
        <taxon>Basidiomycota</taxon>
        <taxon>Agaricomycotina</taxon>
        <taxon>Agaricomycetes</taxon>
        <taxon>Agaricomycetidae</taxon>
        <taxon>Agaricales</taxon>
        <taxon>Agaricineae</taxon>
        <taxon>Strophariaceae</taxon>
        <taxon>Pholiota</taxon>
    </lineage>
</organism>
<sequence length="186" mass="20536">MHTHTNARRHTPLLSVYIPSGVLAPSLSVPITSYASPPGQNDAASASTANPPLATHARPRNIKNTQRARRNKRYPAFSFCLLLRRLPYSLFPISIYTLSRPGSLAQSMHHRIYPREAPTPSVYLVISSSGPSLVAACYVAHRRRQSALVPSSCERMTPFPPEGLLPLSFFIFLARASLCVFRNALL</sequence>